<dbReference type="GO" id="GO:0005351">
    <property type="term" value="F:carbohydrate:proton symporter activity"/>
    <property type="evidence" value="ECO:0007669"/>
    <property type="project" value="TreeGrafter"/>
</dbReference>
<evidence type="ECO:0000259" key="13">
    <source>
        <dbReference type="PROSITE" id="PS50850"/>
    </source>
</evidence>
<dbReference type="InterPro" id="IPR005828">
    <property type="entry name" value="MFS_sugar_transport-like"/>
</dbReference>
<feature type="compositionally biased region" description="Low complexity" evidence="10">
    <location>
        <begin position="565"/>
        <end position="576"/>
    </location>
</feature>
<dbReference type="PROSITE" id="PS50850">
    <property type="entry name" value="MFS"/>
    <property type="match status" value="1"/>
</dbReference>
<dbReference type="InterPro" id="IPR036855">
    <property type="entry name" value="Znf_CCCH_sf"/>
</dbReference>
<dbReference type="Proteomes" id="UP000777482">
    <property type="component" value="Unassembled WGS sequence"/>
</dbReference>
<evidence type="ECO:0000256" key="9">
    <source>
        <dbReference type="PROSITE-ProRule" id="PRU00723"/>
    </source>
</evidence>
<dbReference type="InterPro" id="IPR036259">
    <property type="entry name" value="MFS_trans_sf"/>
</dbReference>
<evidence type="ECO:0000256" key="5">
    <source>
        <dbReference type="ARBA" id="ARBA00022771"/>
    </source>
</evidence>
<keyword evidence="5 9" id="KW-0863">Zinc-finger</keyword>
<dbReference type="PROSITE" id="PS50103">
    <property type="entry name" value="ZF_C3H1"/>
    <property type="match status" value="1"/>
</dbReference>
<evidence type="ECO:0000313" key="15">
    <source>
        <dbReference type="Proteomes" id="UP000777482"/>
    </source>
</evidence>
<dbReference type="OrthoDB" id="410307at2759"/>
<dbReference type="PANTHER" id="PTHR48022">
    <property type="entry name" value="PLASTIDIC GLUCOSE TRANSPORTER 4"/>
    <property type="match status" value="1"/>
</dbReference>
<dbReference type="Pfam" id="PF00642">
    <property type="entry name" value="zf-CCCH"/>
    <property type="match status" value="1"/>
</dbReference>
<dbReference type="GO" id="GO:0016020">
    <property type="term" value="C:membrane"/>
    <property type="evidence" value="ECO:0007669"/>
    <property type="project" value="UniProtKB-SubCell"/>
</dbReference>
<dbReference type="SMART" id="SM00356">
    <property type="entry name" value="ZnF_C3H1"/>
    <property type="match status" value="2"/>
</dbReference>
<keyword evidence="7 11" id="KW-1133">Transmembrane helix</keyword>
<accession>A0A9P7B9D0</accession>
<feature type="transmembrane region" description="Helical" evidence="11">
    <location>
        <begin position="115"/>
        <end position="136"/>
    </location>
</feature>
<protein>
    <recommendedName>
        <fullName evidence="16">Major facilitator superfamily (MFS) profile domain-containing protein</fullName>
    </recommendedName>
</protein>
<feature type="region of interest" description="Disordered" evidence="10">
    <location>
        <begin position="824"/>
        <end position="856"/>
    </location>
</feature>
<sequence>MATAFRDLPNNVSGGWLTDKSLRRNLGAAAICWLGSFVIGYGLQSMESWNSYFDTPSGNRLGIISAASYLPSLVLLPVISLMCDYLGRRPTALVGCAAVVVGALVGAFAKNEGMLIAGRAIVGPAGSFVALATNLLCNEILHPRFRSVGSAFFSLTTFGVVAGKWEGEWSWRLPTLLQALGPIVIILLIPFVPESPRYLLARGQREKAIRVLSHHHSNDKEDDPLVLFELDEIESALARERINKQGFSSFLRTKGNRHRLLILLTSATGSQGNGVAVISYYLTPVLRLAGITQPVRQTGLNLGLQVFNLLMAGGGAALVERVGRRPLWMFSTGAMLVCFAGLLGTSAGFAQTGKTSIGFASVAFIFLSYGAYDIAWTPLAYSYGEPSAVSGKPLRKTRKLTLTSAIAVTETLPYSMRASGMALFVWCQNATLCANQWINPISLDAAGWKVSRELCLDRDWGRVLTLSPALQFYFVFIATLIFFNVMIYFYFVETKGLSLEEVALLFDNNPAITLEQQKEAADAQLKMNRKELTETYVEDVKLQDADCDTNAASRPAVTIRIPAPSAAAPSIGPRSSSSRRDVSKLDRNPPEHVNPVASLEAVSSVWLVLRLDQVDELQAGLQTPSTDSLPPPKEKRPNGTVPEHTGNWQCGVLVSNAVPTPSDSLTKRVDQITVRSVTEESTASPTTPVLAQLTSAWTLSGTPTLDHIKLRIRGEFHFGLSPAHSCTELALREPLNGLGPRRDLPLFFSSPFPQVALPPGSWTTARDMDALESHPSTSSTQPLSKCETSPSVKSIDPSQSHDSLPVSLGSSNTEATALEVKADSGAAMSEGEQATLQAKATLAPSPAPGSRAHSPSPLLWADPSWSLGSFTFAPFNGGGESASSEAPSIESSQLLGAYERKSSLGSSDLNEPEEPELEQHTPVHPEKLVRDLCGTPCPDPLPARSKLVPTAEPFAPKAIVPGATLDTFPVVAVDVPASGLGPAPPIDVRTRPRPFPIDVHIRAARRRKSSAAPVDEDIFSPTSSPLEPCTPPLYAHVDTAQFDSEGRLVSHGAKYNIADEILQLQTTPLSPSFDQDPPHSRFPSYLGEECMHQRVASAETHLIDHIEDWRRGYGTEQSVSMASEAVPFPSMRSPASAVAERGRSKSLASSIGLDSPFRPALERSNTVAQLQSYFGPSSGNINVPLAAPAPLDVHALSATDQFVPFLGSSQELTRTPSCGSLSGGLGAPYPPLAHPEPFNLTPDDPLYVEARNIFVDSSCSSLAGPPTMQHRQTMAAHFDRAMHTLNPLASLYGLSQDAAAHLLADPENSGVNEVVLKVAAMRGRQQQMASVQRSAMGMPLPGPSPNNRKLNLYKTELCRSWEEKGSWSVFYVSNPTLRVEPKADDGSATTFAFSRYGVKCQFAHGIHELRDVARHPKVSLSLGVSSFGRGLTTLCLRQFKSEICRTFWTQGSCPYGKRCCFIHAVPDANSPNASPPKLSAPNTRPTTPSRTQARMTSTAITGAPSRTFGPALAELIGSSSSPSSSVKNSPTHKKRADSNASSHSFGPASLESSALFGLGLRERPGQAPPTYKDAPQSRLQRLTSLSAGALSTSQSSPCSATGSVGPFGSNAAGSASLPHARHDSAHSFFSSSSVSSAAAYSPLLTRSGSTSSLSSSGGSPVLHRLSKDWLTSPTYASPNAASNLDWPAVEELSLEDPPHSAGAMLAQHFPHHA</sequence>
<dbReference type="InterPro" id="IPR050360">
    <property type="entry name" value="MFS_Sugar_Transporters"/>
</dbReference>
<feature type="transmembrane region" description="Helical" evidence="11">
    <location>
        <begin position="302"/>
        <end position="320"/>
    </location>
</feature>
<comment type="caution">
    <text evidence="14">The sequence shown here is derived from an EMBL/GenBank/DDBJ whole genome shotgun (WGS) entry which is preliminary data.</text>
</comment>
<feature type="zinc finger region" description="C3H1-type" evidence="9">
    <location>
        <begin position="1438"/>
        <end position="1466"/>
    </location>
</feature>
<evidence type="ECO:0000256" key="10">
    <source>
        <dbReference type="SAM" id="MobiDB-lite"/>
    </source>
</evidence>
<dbReference type="Gene3D" id="4.10.1000.10">
    <property type="entry name" value="Zinc finger, CCCH-type"/>
    <property type="match status" value="1"/>
</dbReference>
<feature type="region of interest" description="Disordered" evidence="10">
    <location>
        <begin position="759"/>
        <end position="811"/>
    </location>
</feature>
<keyword evidence="15" id="KW-1185">Reference proteome</keyword>
<feature type="transmembrane region" description="Helical" evidence="11">
    <location>
        <begin position="26"/>
        <end position="43"/>
    </location>
</feature>
<feature type="transmembrane region" description="Helical" evidence="11">
    <location>
        <begin position="90"/>
        <end position="109"/>
    </location>
</feature>
<feature type="transmembrane region" description="Helical" evidence="11">
    <location>
        <begin position="472"/>
        <end position="491"/>
    </location>
</feature>
<feature type="transmembrane region" description="Helical" evidence="11">
    <location>
        <begin position="327"/>
        <end position="350"/>
    </location>
</feature>
<organism evidence="14 15">
    <name type="scientific">Rhodotorula mucilaginosa</name>
    <name type="common">Yeast</name>
    <name type="synonym">Rhodotorula rubra</name>
    <dbReference type="NCBI Taxonomy" id="5537"/>
    <lineage>
        <taxon>Eukaryota</taxon>
        <taxon>Fungi</taxon>
        <taxon>Dikarya</taxon>
        <taxon>Basidiomycota</taxon>
        <taxon>Pucciniomycotina</taxon>
        <taxon>Microbotryomycetes</taxon>
        <taxon>Sporidiobolales</taxon>
        <taxon>Sporidiobolaceae</taxon>
        <taxon>Rhodotorula</taxon>
    </lineage>
</organism>
<evidence type="ECO:0000256" key="8">
    <source>
        <dbReference type="ARBA" id="ARBA00023136"/>
    </source>
</evidence>
<comment type="subcellular location">
    <subcellularLocation>
        <location evidence="1">Membrane</location>
        <topology evidence="1">Multi-pass membrane protein</topology>
    </subcellularLocation>
</comment>
<keyword evidence="4 9" id="KW-0479">Metal-binding</keyword>
<feature type="region of interest" description="Disordered" evidence="10">
    <location>
        <begin position="1471"/>
        <end position="1546"/>
    </location>
</feature>
<feature type="compositionally biased region" description="Basic and acidic residues" evidence="10">
    <location>
        <begin position="578"/>
        <end position="590"/>
    </location>
</feature>
<feature type="compositionally biased region" description="Polar residues" evidence="10">
    <location>
        <begin position="774"/>
        <end position="811"/>
    </location>
</feature>
<feature type="transmembrane region" description="Helical" evidence="11">
    <location>
        <begin position="63"/>
        <end position="83"/>
    </location>
</feature>
<evidence type="ECO:0008006" key="16">
    <source>
        <dbReference type="Google" id="ProtNLM"/>
    </source>
</evidence>
<feature type="compositionally biased region" description="Polar residues" evidence="10">
    <location>
        <begin position="1480"/>
        <end position="1500"/>
    </location>
</feature>
<feature type="region of interest" description="Disordered" evidence="10">
    <location>
        <begin position="1693"/>
        <end position="1713"/>
    </location>
</feature>
<proteinExistence type="inferred from homology"/>
<evidence type="ECO:0000256" key="4">
    <source>
        <dbReference type="ARBA" id="ARBA00022723"/>
    </source>
</evidence>
<keyword evidence="3 11" id="KW-0812">Transmembrane</keyword>
<feature type="transmembrane region" description="Helical" evidence="11">
    <location>
        <begin position="171"/>
        <end position="192"/>
    </location>
</feature>
<evidence type="ECO:0000256" key="7">
    <source>
        <dbReference type="ARBA" id="ARBA00022989"/>
    </source>
</evidence>
<dbReference type="SUPFAM" id="SSF90229">
    <property type="entry name" value="CCCH zinc finger"/>
    <property type="match status" value="1"/>
</dbReference>
<feature type="region of interest" description="Disordered" evidence="10">
    <location>
        <begin position="565"/>
        <end position="593"/>
    </location>
</feature>
<feature type="region of interest" description="Disordered" evidence="10">
    <location>
        <begin position="900"/>
        <end position="921"/>
    </location>
</feature>
<dbReference type="Pfam" id="PF00083">
    <property type="entry name" value="Sugar_tr"/>
    <property type="match status" value="1"/>
</dbReference>
<dbReference type="GO" id="GO:0008270">
    <property type="term" value="F:zinc ion binding"/>
    <property type="evidence" value="ECO:0007669"/>
    <property type="project" value="UniProtKB-KW"/>
</dbReference>
<dbReference type="InterPro" id="IPR005829">
    <property type="entry name" value="Sugar_transporter_CS"/>
</dbReference>
<evidence type="ECO:0000313" key="14">
    <source>
        <dbReference type="EMBL" id="KAG0665359.1"/>
    </source>
</evidence>
<dbReference type="InterPro" id="IPR000571">
    <property type="entry name" value="Znf_CCCH"/>
</dbReference>
<feature type="transmembrane region" description="Helical" evidence="11">
    <location>
        <begin position="260"/>
        <end position="282"/>
    </location>
</feature>
<dbReference type="InterPro" id="IPR020846">
    <property type="entry name" value="MFS_dom"/>
</dbReference>
<reference evidence="14 15" key="1">
    <citation type="submission" date="2020-11" db="EMBL/GenBank/DDBJ databases">
        <title>Kefir isolates.</title>
        <authorList>
            <person name="Marcisauskas S."/>
            <person name="Kim Y."/>
            <person name="Blasche S."/>
        </authorList>
    </citation>
    <scope>NUCLEOTIDE SEQUENCE [LARGE SCALE GENOMIC DNA]</scope>
    <source>
        <strain evidence="14 15">KR</strain>
    </source>
</reference>
<keyword evidence="8 11" id="KW-0472">Membrane</keyword>
<comment type="similarity">
    <text evidence="2">Belongs to the major facilitator superfamily. Sugar transporter (TC 2.A.1.1) family.</text>
</comment>
<feature type="transmembrane region" description="Helical" evidence="11">
    <location>
        <begin position="148"/>
        <end position="165"/>
    </location>
</feature>
<evidence type="ECO:0000259" key="12">
    <source>
        <dbReference type="PROSITE" id="PS50103"/>
    </source>
</evidence>
<evidence type="ECO:0000256" key="1">
    <source>
        <dbReference type="ARBA" id="ARBA00004141"/>
    </source>
</evidence>
<dbReference type="Gene3D" id="1.20.1250.20">
    <property type="entry name" value="MFS general substrate transporter like domains"/>
    <property type="match status" value="1"/>
</dbReference>
<evidence type="ECO:0000256" key="6">
    <source>
        <dbReference type="ARBA" id="ARBA00022833"/>
    </source>
</evidence>
<dbReference type="PROSITE" id="PS00216">
    <property type="entry name" value="SUGAR_TRANSPORT_1"/>
    <property type="match status" value="1"/>
</dbReference>
<feature type="domain" description="Major facilitator superfamily (MFS) profile" evidence="13">
    <location>
        <begin position="21"/>
        <end position="495"/>
    </location>
</feature>
<keyword evidence="6 9" id="KW-0862">Zinc</keyword>
<evidence type="ECO:0000256" key="11">
    <source>
        <dbReference type="SAM" id="Phobius"/>
    </source>
</evidence>
<name>A0A9P7B9D0_RHOMI</name>
<feature type="domain" description="C3H1-type" evidence="12">
    <location>
        <begin position="1438"/>
        <end position="1466"/>
    </location>
</feature>
<evidence type="ECO:0000256" key="2">
    <source>
        <dbReference type="ARBA" id="ARBA00010992"/>
    </source>
</evidence>
<dbReference type="EMBL" id="PUHQ01000009">
    <property type="protein sequence ID" value="KAG0665359.1"/>
    <property type="molecule type" value="Genomic_DNA"/>
</dbReference>
<feature type="region of interest" description="Disordered" evidence="10">
    <location>
        <begin position="621"/>
        <end position="644"/>
    </location>
</feature>
<feature type="transmembrane region" description="Helical" evidence="11">
    <location>
        <begin position="356"/>
        <end position="375"/>
    </location>
</feature>
<evidence type="ECO:0000256" key="3">
    <source>
        <dbReference type="ARBA" id="ARBA00022692"/>
    </source>
</evidence>
<dbReference type="PANTHER" id="PTHR48022:SF52">
    <property type="entry name" value="SUGAR TRANSPORTER, PUTATIVE-RELATED"/>
    <property type="match status" value="1"/>
</dbReference>
<dbReference type="SUPFAM" id="SSF103473">
    <property type="entry name" value="MFS general substrate transporter"/>
    <property type="match status" value="1"/>
</dbReference>
<gene>
    <name evidence="14" type="ORF">C6P46_006806</name>
</gene>